<dbReference type="CDD" id="cd09272">
    <property type="entry name" value="RNase_HI_RT_Ty1"/>
    <property type="match status" value="1"/>
</dbReference>
<organism evidence="3">
    <name type="scientific">Tanacetum cinerariifolium</name>
    <name type="common">Dalmatian daisy</name>
    <name type="synonym">Chrysanthemum cinerariifolium</name>
    <dbReference type="NCBI Taxonomy" id="118510"/>
    <lineage>
        <taxon>Eukaryota</taxon>
        <taxon>Viridiplantae</taxon>
        <taxon>Streptophyta</taxon>
        <taxon>Embryophyta</taxon>
        <taxon>Tracheophyta</taxon>
        <taxon>Spermatophyta</taxon>
        <taxon>Magnoliopsida</taxon>
        <taxon>eudicotyledons</taxon>
        <taxon>Gunneridae</taxon>
        <taxon>Pentapetalae</taxon>
        <taxon>asterids</taxon>
        <taxon>campanulids</taxon>
        <taxon>Asterales</taxon>
        <taxon>Asteraceae</taxon>
        <taxon>Asteroideae</taxon>
        <taxon>Anthemideae</taxon>
        <taxon>Anthemidinae</taxon>
        <taxon>Tanacetum</taxon>
    </lineage>
</organism>
<dbReference type="EMBL" id="BKCJ010000392">
    <property type="protein sequence ID" value="GEU32785.1"/>
    <property type="molecule type" value="Genomic_DNA"/>
</dbReference>
<reference evidence="3" key="1">
    <citation type="journal article" date="2019" name="Sci. Rep.">
        <title>Draft genome of Tanacetum cinerariifolium, the natural source of mosquito coil.</title>
        <authorList>
            <person name="Yamashiro T."/>
            <person name="Shiraishi A."/>
            <person name="Satake H."/>
            <person name="Nakayama K."/>
        </authorList>
    </citation>
    <scope>NUCLEOTIDE SEQUENCE</scope>
</reference>
<evidence type="ECO:0000313" key="3">
    <source>
        <dbReference type="EMBL" id="GEU32785.1"/>
    </source>
</evidence>
<dbReference type="Pfam" id="PF07727">
    <property type="entry name" value="RVT_2"/>
    <property type="match status" value="1"/>
</dbReference>
<keyword evidence="1" id="KW-0472">Membrane</keyword>
<dbReference type="InterPro" id="IPR013103">
    <property type="entry name" value="RVT_2"/>
</dbReference>
<proteinExistence type="predicted"/>
<accession>A0A6L2J9T9</accession>
<comment type="caution">
    <text evidence="3">The sequence shown here is derived from an EMBL/GenBank/DDBJ whole genome shotgun (WGS) entry which is preliminary data.</text>
</comment>
<dbReference type="PANTHER" id="PTHR11439:SF524">
    <property type="entry name" value="RNA-DIRECTED DNA POLYMERASE, PROTEIN KINASE RLK-PELLE-DLSV FAMILY"/>
    <property type="match status" value="1"/>
</dbReference>
<evidence type="ECO:0000256" key="1">
    <source>
        <dbReference type="SAM" id="Phobius"/>
    </source>
</evidence>
<protein>
    <submittedName>
        <fullName evidence="3">Ribonuclease H-like domain-containing protein</fullName>
    </submittedName>
</protein>
<feature type="transmembrane region" description="Helical" evidence="1">
    <location>
        <begin position="128"/>
        <end position="148"/>
    </location>
</feature>
<dbReference type="AlphaFoldDB" id="A0A6L2J9T9"/>
<gene>
    <name evidence="3" type="ORF">Tci_004763</name>
</gene>
<evidence type="ECO:0000259" key="2">
    <source>
        <dbReference type="Pfam" id="PF07727"/>
    </source>
</evidence>
<keyword evidence="1" id="KW-0812">Transmembrane</keyword>
<dbReference type="PANTHER" id="PTHR11439">
    <property type="entry name" value="GAG-POL-RELATED RETROTRANSPOSON"/>
    <property type="match status" value="1"/>
</dbReference>
<keyword evidence="1" id="KW-1133">Transmembrane helix</keyword>
<name>A0A6L2J9T9_TANCI</name>
<sequence length="526" mass="58436">MSSIYRTIWRSVYLWAVLLNRENFLELSSRFRLNTASRKSSPRARDDHFSKIEGLLTDRVALDKVAGENYKPSSCDPTLENVGDTSGWLMRLNRDQEDDVSLMGLLDTFMNRMYEIVRKGRRISGSQIAYLLIYVDAIILIASSTHLLQQVITSLHNEFDMTDLGALNYFLGISVTRHSTGLFLSHKQYAIELLARAYMTHCNPSRTLVDTDSKLGPEDADWAGCPSTRRSTSGYCVFLGDNLLSWSSKRQQTISRSSAEAKYRGVANVVAETAWLRNLLRELHSPLSAATLSIDLVGSSSDLNISFGDVLYLHPNNTGGSLIVTIKLTSTENYEFDAMICLPTCACDAAKELEKHNQLIKLMQFLMGIDDSYKNFNAKPTVSSNASASTAYVDVLAKNLRTDNKTSNSHVSLTSDQLSRLMNLLNDSGVCSANSSMGGNILKTIKGTFFNNSVKFNLNFKKFYNGNTNFLVENISLGWITDSEANQHMTVSTKFMINVEDVSNLGFGSKDRGCGFSGHMRGGIPM</sequence>
<feature type="domain" description="Reverse transcriptase Ty1/copia-type" evidence="2">
    <location>
        <begin position="128"/>
        <end position="207"/>
    </location>
</feature>